<dbReference type="PANTHER" id="PTHR13486:SF2">
    <property type="entry name" value="SPLICING FACTOR C9ORF78"/>
    <property type="match status" value="1"/>
</dbReference>
<comment type="subcellular location">
    <subcellularLocation>
        <location evidence="1">Nucleus</location>
    </subcellularLocation>
</comment>
<evidence type="ECO:0000256" key="2">
    <source>
        <dbReference type="ARBA" id="ARBA00007643"/>
    </source>
</evidence>
<feature type="compositionally biased region" description="Basic residues" evidence="4">
    <location>
        <begin position="21"/>
        <end position="30"/>
    </location>
</feature>
<accession>A0A2N3NDP6</accession>
<dbReference type="OrthoDB" id="5627at2759"/>
<feature type="region of interest" description="Disordered" evidence="4">
    <location>
        <begin position="315"/>
        <end position="354"/>
    </location>
</feature>
<gene>
    <name evidence="5" type="ORF">jhhlp_002350</name>
</gene>
<sequence>MEPTPTTDETNSAKDRPVIFRPKKKKATFRSKHDGSASAFDTPSPAAIEGAPATIPAAEEEDDGPSVAELLRQRRKQQRLKGASSNSGRPRGDPNDEEIQEQALVRAEAALDSIDTGLGAIPKRFAAQTGLVGELVNRHMMEYVESKLTSRHASPGGAHPAPPQHQAQNGPLPSRSHNPATPAGGLEVQKRTMHGKLMEVDLGEEVRNQNVALTAKAKRKMEGRPFDDEDNDGRYSGKVRLGKDGQPLRDRNRRNSDDLKRDQLVEQILHENRLDVYQVPEEPASTGADLEYEGSADDRIAEEFKREFLDAIAQRRQKRRTARPVRPNDKKADPDVLRGPKLGGSRNVRSAVRDILLQQEKDKVRAARR</sequence>
<dbReference type="EMBL" id="NLAX01000008">
    <property type="protein sequence ID" value="PKS10596.1"/>
    <property type="molecule type" value="Genomic_DNA"/>
</dbReference>
<dbReference type="InParanoid" id="A0A2N3NDP6"/>
<evidence type="ECO:0000313" key="6">
    <source>
        <dbReference type="Proteomes" id="UP000233524"/>
    </source>
</evidence>
<dbReference type="InterPro" id="IPR010756">
    <property type="entry name" value="Tls1-like"/>
</dbReference>
<protein>
    <submittedName>
        <fullName evidence="5">Uncharacterized protein</fullName>
    </submittedName>
</protein>
<dbReference type="Pfam" id="PF07052">
    <property type="entry name" value="Hep_59"/>
    <property type="match status" value="1"/>
</dbReference>
<dbReference type="VEuPathDB" id="FungiDB:jhhlp_002350"/>
<organism evidence="5 6">
    <name type="scientific">Lomentospora prolificans</name>
    <dbReference type="NCBI Taxonomy" id="41688"/>
    <lineage>
        <taxon>Eukaryota</taxon>
        <taxon>Fungi</taxon>
        <taxon>Dikarya</taxon>
        <taxon>Ascomycota</taxon>
        <taxon>Pezizomycotina</taxon>
        <taxon>Sordariomycetes</taxon>
        <taxon>Hypocreomycetidae</taxon>
        <taxon>Microascales</taxon>
        <taxon>Microascaceae</taxon>
        <taxon>Lomentospora</taxon>
    </lineage>
</organism>
<evidence type="ECO:0000256" key="4">
    <source>
        <dbReference type="SAM" id="MobiDB-lite"/>
    </source>
</evidence>
<evidence type="ECO:0000256" key="1">
    <source>
        <dbReference type="ARBA" id="ARBA00004123"/>
    </source>
</evidence>
<feature type="compositionally biased region" description="Basic and acidic residues" evidence="4">
    <location>
        <begin position="326"/>
        <end position="338"/>
    </location>
</feature>
<comment type="caution">
    <text evidence="5">The sequence shown here is derived from an EMBL/GenBank/DDBJ whole genome shotgun (WGS) entry which is preliminary data.</text>
</comment>
<keyword evidence="6" id="KW-1185">Reference proteome</keyword>
<dbReference type="GO" id="GO:0000398">
    <property type="term" value="P:mRNA splicing, via spliceosome"/>
    <property type="evidence" value="ECO:0007669"/>
    <property type="project" value="TreeGrafter"/>
</dbReference>
<comment type="similarity">
    <text evidence="2">Belongs to the TLS1 family.</text>
</comment>
<keyword evidence="3" id="KW-0539">Nucleus</keyword>
<reference evidence="5 6" key="1">
    <citation type="journal article" date="2017" name="G3 (Bethesda)">
        <title>First Draft Genome Sequence of the Pathogenic Fungus Lomentospora prolificans (Formerly Scedosporium prolificans).</title>
        <authorList>
            <person name="Luo R."/>
            <person name="Zimin A."/>
            <person name="Workman R."/>
            <person name="Fan Y."/>
            <person name="Pertea G."/>
            <person name="Grossman N."/>
            <person name="Wear M.P."/>
            <person name="Jia B."/>
            <person name="Miller H."/>
            <person name="Casadevall A."/>
            <person name="Timp W."/>
            <person name="Zhang S.X."/>
            <person name="Salzberg S.L."/>
        </authorList>
    </citation>
    <scope>NUCLEOTIDE SEQUENCE [LARGE SCALE GENOMIC DNA]</scope>
    <source>
        <strain evidence="5 6">JHH-5317</strain>
    </source>
</reference>
<feature type="compositionally biased region" description="Basic and acidic residues" evidence="4">
    <location>
        <begin position="241"/>
        <end position="262"/>
    </location>
</feature>
<feature type="region of interest" description="Disordered" evidence="4">
    <location>
        <begin position="214"/>
        <end position="262"/>
    </location>
</feature>
<feature type="compositionally biased region" description="Low complexity" evidence="4">
    <location>
        <begin position="152"/>
        <end position="171"/>
    </location>
</feature>
<dbReference type="PANTHER" id="PTHR13486">
    <property type="entry name" value="TELOMERE LENGTH AND SILENCING PROTEIN 1 TLS1 FAMILY MEMBER"/>
    <property type="match status" value="1"/>
</dbReference>
<dbReference type="GO" id="GO:0005681">
    <property type="term" value="C:spliceosomal complex"/>
    <property type="evidence" value="ECO:0007669"/>
    <property type="project" value="TreeGrafter"/>
</dbReference>
<feature type="region of interest" description="Disordered" evidence="4">
    <location>
        <begin position="146"/>
        <end position="185"/>
    </location>
</feature>
<evidence type="ECO:0000313" key="5">
    <source>
        <dbReference type="EMBL" id="PKS10596.1"/>
    </source>
</evidence>
<feature type="compositionally biased region" description="Polar residues" evidence="4">
    <location>
        <begin position="1"/>
        <end position="10"/>
    </location>
</feature>
<feature type="region of interest" description="Disordered" evidence="4">
    <location>
        <begin position="1"/>
        <end position="104"/>
    </location>
</feature>
<dbReference type="Proteomes" id="UP000233524">
    <property type="component" value="Unassembled WGS sequence"/>
</dbReference>
<dbReference type="AlphaFoldDB" id="A0A2N3NDP6"/>
<proteinExistence type="inferred from homology"/>
<evidence type="ECO:0000256" key="3">
    <source>
        <dbReference type="ARBA" id="ARBA00023242"/>
    </source>
</evidence>
<name>A0A2N3NDP6_9PEZI</name>